<dbReference type="EMBL" id="BSSQ01000003">
    <property type="protein sequence ID" value="GLX66564.1"/>
    <property type="molecule type" value="Genomic_DNA"/>
</dbReference>
<dbReference type="InterPro" id="IPR013022">
    <property type="entry name" value="Xyl_isomerase-like_TIM-brl"/>
</dbReference>
<feature type="domain" description="Xylose isomerase-like TIM barrel" evidence="1">
    <location>
        <begin position="35"/>
        <end position="293"/>
    </location>
</feature>
<evidence type="ECO:0000313" key="2">
    <source>
        <dbReference type="EMBL" id="GLX66564.1"/>
    </source>
</evidence>
<protein>
    <submittedName>
        <fullName evidence="2">Myo-inosose-2 dehydratase</fullName>
    </submittedName>
</protein>
<evidence type="ECO:0000313" key="3">
    <source>
        <dbReference type="Proteomes" id="UP001157114"/>
    </source>
</evidence>
<organism evidence="2 3">
    <name type="scientific">Paenibacillus glycanilyticus</name>
    <dbReference type="NCBI Taxonomy" id="126569"/>
    <lineage>
        <taxon>Bacteria</taxon>
        <taxon>Bacillati</taxon>
        <taxon>Bacillota</taxon>
        <taxon>Bacilli</taxon>
        <taxon>Bacillales</taxon>
        <taxon>Paenibacillaceae</taxon>
        <taxon>Paenibacillus</taxon>
    </lineage>
</organism>
<comment type="caution">
    <text evidence="2">The sequence shown here is derived from an EMBL/GenBank/DDBJ whole genome shotgun (WGS) entry which is preliminary data.</text>
</comment>
<dbReference type="RefSeq" id="WP_284237260.1">
    <property type="nucleotide sequence ID" value="NZ_BSSQ01000003.1"/>
</dbReference>
<dbReference type="SUPFAM" id="SSF51658">
    <property type="entry name" value="Xylose isomerase-like"/>
    <property type="match status" value="1"/>
</dbReference>
<accession>A0ABQ6G6E8</accession>
<gene>
    <name evidence="2" type="primary">iolE</name>
    <name evidence="2" type="ORF">MU1_09080</name>
</gene>
<dbReference type="Pfam" id="PF01261">
    <property type="entry name" value="AP_endonuc_2"/>
    <property type="match status" value="1"/>
</dbReference>
<evidence type="ECO:0000259" key="1">
    <source>
        <dbReference type="Pfam" id="PF01261"/>
    </source>
</evidence>
<name>A0ABQ6G6E8_9BACL</name>
<keyword evidence="3" id="KW-1185">Reference proteome</keyword>
<dbReference type="InterPro" id="IPR030823">
    <property type="entry name" value="IolE/MocC"/>
</dbReference>
<sequence length="310" mass="34796">MPVNRPFSVGIHPINWVGEDVREHGADTAYETILDDIHRLGLTGTEMGRKYPQDLEVLKQELSSRGIQLVSQWKSVLLSDPAYREQELAAYRAHCEFLSGMGSTVISTAEVGGSLHFDPRRTPNEKEVLRLDEEGWRSLAEGLNAAGSIAREYGMRLTYHHHGGTVVESPEEIDLLMELTDPSLVWLLYDTGHAYYGGADPLEVLRKHYDRIAYIHLKDIRPAVLDEARAEAADFVTCIRKGVFTVPGDGCIDFQPIVSELVERGYDGWAMLEGEQDPAEHPPYEYALHALQHIDALIERAERKGANVHE</sequence>
<dbReference type="PANTHER" id="PTHR12110">
    <property type="entry name" value="HYDROXYPYRUVATE ISOMERASE"/>
    <property type="match status" value="1"/>
</dbReference>
<dbReference type="Gene3D" id="3.20.20.150">
    <property type="entry name" value="Divalent-metal-dependent TIM barrel enzymes"/>
    <property type="match status" value="1"/>
</dbReference>
<dbReference type="InterPro" id="IPR036237">
    <property type="entry name" value="Xyl_isomerase-like_sf"/>
</dbReference>
<dbReference type="NCBIfam" id="TIGR04379">
    <property type="entry name" value="myo_inos_iolE"/>
    <property type="match status" value="1"/>
</dbReference>
<dbReference type="InterPro" id="IPR050312">
    <property type="entry name" value="IolE/XylAMocC-like"/>
</dbReference>
<proteinExistence type="predicted"/>
<dbReference type="Proteomes" id="UP001157114">
    <property type="component" value="Unassembled WGS sequence"/>
</dbReference>
<dbReference type="PANTHER" id="PTHR12110:SF41">
    <property type="entry name" value="INOSOSE DEHYDRATASE"/>
    <property type="match status" value="1"/>
</dbReference>
<reference evidence="2 3" key="1">
    <citation type="submission" date="2023-03" db="EMBL/GenBank/DDBJ databases">
        <title>Draft genome sequence of the bacteria which degrade cell wall of Tricholomamatutake.</title>
        <authorList>
            <person name="Konishi Y."/>
            <person name="Fukuta Y."/>
            <person name="Shirasaka N."/>
        </authorList>
    </citation>
    <scope>NUCLEOTIDE SEQUENCE [LARGE SCALE GENOMIC DNA]</scope>
    <source>
        <strain evidence="3">mu1</strain>
    </source>
</reference>